<dbReference type="Pfam" id="PF00756">
    <property type="entry name" value="Esterase"/>
    <property type="match status" value="1"/>
</dbReference>
<sequence length="441" mass="46116">MIIMSVSHLSLLATPTLVISYIVAGIFAVLLVIKPRKRKTWWRHVIIAAILGSAIGGTVIWYVGDVQNAFDVPPTWVDRIWTGVLVAGICVGVVNLIGTTWIRRVIAAFGIVAIALASGLAINNDVGEYLTVGQLLGTDTTASLVLPRPAHTGVTGVDSDLYATWKAPAIMAKRGRVGSVTIPGTLSHFSARKALVYLPPAALVANAPALPVVILLSGQPASPSSVMTSGHVPEIMNAMAKKNHGLAPIVVVPDQLGASSNNPMCVDGPLGNSATYITRDVPDWILGHLHVQKGAKAWAIGGFSQGATCSIQFAAAHPTLFGSFIDVSGQKYPTLGSDAQAIQEGFGGSTAAFDAAKPEAIMKANAPYEDTVAFFAAGQNDAVYSRNTDVMTALASQAGMHVTRYVSPGSAHDWTTATNGFSHGLGFLYPRLGLSKSVVSE</sequence>
<keyword evidence="3" id="KW-1185">Reference proteome</keyword>
<dbReference type="InterPro" id="IPR000801">
    <property type="entry name" value="Esterase-like"/>
</dbReference>
<comment type="caution">
    <text evidence="2">The sequence shown here is derived from an EMBL/GenBank/DDBJ whole genome shotgun (WGS) entry which is preliminary data.</text>
</comment>
<reference evidence="3" key="1">
    <citation type="journal article" date="2019" name="Int. J. Syst. Evol. Microbiol.">
        <title>The Global Catalogue of Microorganisms (GCM) 10K type strain sequencing project: providing services to taxonomists for standard genome sequencing and annotation.</title>
        <authorList>
            <consortium name="The Broad Institute Genomics Platform"/>
            <consortium name="The Broad Institute Genome Sequencing Center for Infectious Disease"/>
            <person name="Wu L."/>
            <person name="Ma J."/>
        </authorList>
    </citation>
    <scope>NUCLEOTIDE SEQUENCE [LARGE SCALE GENOMIC DNA]</scope>
    <source>
        <strain evidence="3">JCM 18956</strain>
    </source>
</reference>
<evidence type="ECO:0000256" key="1">
    <source>
        <dbReference type="SAM" id="Phobius"/>
    </source>
</evidence>
<dbReference type="SUPFAM" id="SSF53474">
    <property type="entry name" value="alpha/beta-Hydrolases"/>
    <property type="match status" value="1"/>
</dbReference>
<feature type="transmembrane region" description="Helical" evidence="1">
    <location>
        <begin position="80"/>
        <end position="98"/>
    </location>
</feature>
<keyword evidence="1" id="KW-0812">Transmembrane</keyword>
<organism evidence="2 3">
    <name type="scientific">Frondihabitans cladoniiphilus</name>
    <dbReference type="NCBI Taxonomy" id="715785"/>
    <lineage>
        <taxon>Bacteria</taxon>
        <taxon>Bacillati</taxon>
        <taxon>Actinomycetota</taxon>
        <taxon>Actinomycetes</taxon>
        <taxon>Micrococcales</taxon>
        <taxon>Microbacteriaceae</taxon>
        <taxon>Frondihabitans</taxon>
    </lineage>
</organism>
<feature type="transmembrane region" description="Helical" evidence="1">
    <location>
        <begin position="12"/>
        <end position="33"/>
    </location>
</feature>
<keyword evidence="1" id="KW-0472">Membrane</keyword>
<dbReference type="Proteomes" id="UP001501295">
    <property type="component" value="Unassembled WGS sequence"/>
</dbReference>
<evidence type="ECO:0000313" key="2">
    <source>
        <dbReference type="EMBL" id="GAA4666832.1"/>
    </source>
</evidence>
<gene>
    <name evidence="2" type="ORF">GCM10025780_05900</name>
</gene>
<dbReference type="InterPro" id="IPR029058">
    <property type="entry name" value="AB_hydrolase_fold"/>
</dbReference>
<dbReference type="EMBL" id="BAABLM010000001">
    <property type="protein sequence ID" value="GAA4666832.1"/>
    <property type="molecule type" value="Genomic_DNA"/>
</dbReference>
<name>A0ABP8VNU3_9MICO</name>
<protein>
    <submittedName>
        <fullName evidence="2">Alpha/beta hydrolase-fold protein</fullName>
    </submittedName>
</protein>
<feature type="transmembrane region" description="Helical" evidence="1">
    <location>
        <begin position="105"/>
        <end position="122"/>
    </location>
</feature>
<evidence type="ECO:0000313" key="3">
    <source>
        <dbReference type="Proteomes" id="UP001501295"/>
    </source>
</evidence>
<proteinExistence type="predicted"/>
<dbReference type="PANTHER" id="PTHR48098">
    <property type="entry name" value="ENTEROCHELIN ESTERASE-RELATED"/>
    <property type="match status" value="1"/>
</dbReference>
<feature type="transmembrane region" description="Helical" evidence="1">
    <location>
        <begin position="45"/>
        <end position="64"/>
    </location>
</feature>
<keyword evidence="2" id="KW-0378">Hydrolase</keyword>
<keyword evidence="1" id="KW-1133">Transmembrane helix</keyword>
<dbReference type="PANTHER" id="PTHR48098:SF1">
    <property type="entry name" value="DIACYLGLYCEROL ACYLTRANSFERASE_MYCOLYLTRANSFERASE AG85A"/>
    <property type="match status" value="1"/>
</dbReference>
<accession>A0ABP8VNU3</accession>
<dbReference type="InterPro" id="IPR050583">
    <property type="entry name" value="Mycobacterial_A85_antigen"/>
</dbReference>
<dbReference type="Gene3D" id="3.40.50.1820">
    <property type="entry name" value="alpha/beta hydrolase"/>
    <property type="match status" value="1"/>
</dbReference>
<dbReference type="GO" id="GO:0016787">
    <property type="term" value="F:hydrolase activity"/>
    <property type="evidence" value="ECO:0007669"/>
    <property type="project" value="UniProtKB-KW"/>
</dbReference>